<dbReference type="InParanoid" id="A0A0C3D0N8"/>
<accession>A0A0C3D0N8</accession>
<evidence type="ECO:0000313" key="10">
    <source>
        <dbReference type="Proteomes" id="UP000054321"/>
    </source>
</evidence>
<dbReference type="PANTHER" id="PTHR28088">
    <property type="entry name" value="TRANSCRIPTIONAL ACTIVATOR HAA1-RELATED"/>
    <property type="match status" value="1"/>
</dbReference>
<feature type="non-terminal residue" evidence="9">
    <location>
        <position position="59"/>
    </location>
</feature>
<dbReference type="PRINTS" id="PR00617">
    <property type="entry name" value="COPPERFIST"/>
</dbReference>
<dbReference type="SMART" id="SM00412">
    <property type="entry name" value="Cu_FIST"/>
    <property type="match status" value="1"/>
</dbReference>
<keyword evidence="3" id="KW-0862">Zinc</keyword>
<dbReference type="Proteomes" id="UP000054321">
    <property type="component" value="Unassembled WGS sequence"/>
</dbReference>
<keyword evidence="2" id="KW-0479">Metal-binding</keyword>
<dbReference type="InterPro" id="IPR036395">
    <property type="entry name" value="Cu_fist_DNA-bd_dom_sf"/>
</dbReference>
<dbReference type="STRING" id="913774.A0A0C3D0N8"/>
<dbReference type="EMBL" id="KN832887">
    <property type="protein sequence ID" value="KIM95477.1"/>
    <property type="molecule type" value="Genomic_DNA"/>
</dbReference>
<feature type="domain" description="Copper-fist" evidence="8">
    <location>
        <begin position="1"/>
        <end position="40"/>
    </location>
</feature>
<keyword evidence="4" id="KW-0186">Copper</keyword>
<dbReference type="PANTHER" id="PTHR28088:SF5">
    <property type="entry name" value="TRANSCRIPTIONAL ACTIVATOR HAA1-RELATED"/>
    <property type="match status" value="1"/>
</dbReference>
<comment type="subcellular location">
    <subcellularLocation>
        <location evidence="1">Nucleus</location>
    </subcellularLocation>
</comment>
<reference evidence="9 10" key="1">
    <citation type="submission" date="2014-04" db="EMBL/GenBank/DDBJ databases">
        <authorList>
            <consortium name="DOE Joint Genome Institute"/>
            <person name="Kuo A."/>
            <person name="Martino E."/>
            <person name="Perotto S."/>
            <person name="Kohler A."/>
            <person name="Nagy L.G."/>
            <person name="Floudas D."/>
            <person name="Copeland A."/>
            <person name="Barry K.W."/>
            <person name="Cichocki N."/>
            <person name="Veneault-Fourrey C."/>
            <person name="LaButti K."/>
            <person name="Lindquist E.A."/>
            <person name="Lipzen A."/>
            <person name="Lundell T."/>
            <person name="Morin E."/>
            <person name="Murat C."/>
            <person name="Sun H."/>
            <person name="Tunlid A."/>
            <person name="Henrissat B."/>
            <person name="Grigoriev I.V."/>
            <person name="Hibbett D.S."/>
            <person name="Martin F."/>
            <person name="Nordberg H.P."/>
            <person name="Cantor M.N."/>
            <person name="Hua S.X."/>
        </authorList>
    </citation>
    <scope>NUCLEOTIDE SEQUENCE [LARGE SCALE GENOMIC DNA]</scope>
    <source>
        <strain evidence="9 10">Zn</strain>
    </source>
</reference>
<evidence type="ECO:0000256" key="4">
    <source>
        <dbReference type="ARBA" id="ARBA00023008"/>
    </source>
</evidence>
<dbReference type="GO" id="GO:0045944">
    <property type="term" value="P:positive regulation of transcription by RNA polymerase II"/>
    <property type="evidence" value="ECO:0007669"/>
    <property type="project" value="TreeGrafter"/>
</dbReference>
<reference evidence="10" key="2">
    <citation type="submission" date="2015-01" db="EMBL/GenBank/DDBJ databases">
        <title>Evolutionary Origins and Diversification of the Mycorrhizal Mutualists.</title>
        <authorList>
            <consortium name="DOE Joint Genome Institute"/>
            <consortium name="Mycorrhizal Genomics Consortium"/>
            <person name="Kohler A."/>
            <person name="Kuo A."/>
            <person name="Nagy L.G."/>
            <person name="Floudas D."/>
            <person name="Copeland A."/>
            <person name="Barry K.W."/>
            <person name="Cichocki N."/>
            <person name="Veneault-Fourrey C."/>
            <person name="LaButti K."/>
            <person name="Lindquist E.A."/>
            <person name="Lipzen A."/>
            <person name="Lundell T."/>
            <person name="Morin E."/>
            <person name="Murat C."/>
            <person name="Riley R."/>
            <person name="Ohm R."/>
            <person name="Sun H."/>
            <person name="Tunlid A."/>
            <person name="Henrissat B."/>
            <person name="Grigoriev I.V."/>
            <person name="Hibbett D.S."/>
            <person name="Martin F."/>
        </authorList>
    </citation>
    <scope>NUCLEOTIDE SEQUENCE [LARGE SCALE GENOMIC DNA]</scope>
    <source>
        <strain evidence="10">Zn</strain>
    </source>
</reference>
<gene>
    <name evidence="9" type="ORF">OIDMADRAFT_91583</name>
</gene>
<feature type="non-terminal residue" evidence="9">
    <location>
        <position position="1"/>
    </location>
</feature>
<sequence>TMLIDGKKWACETCIRGHRASNCHHGDRLLKQVKGKGRPRSQCTHCRILHSSYLVHTKC</sequence>
<keyword evidence="10" id="KW-1185">Reference proteome</keyword>
<dbReference type="OrthoDB" id="5600085at2759"/>
<evidence type="ECO:0000256" key="2">
    <source>
        <dbReference type="ARBA" id="ARBA00022723"/>
    </source>
</evidence>
<dbReference type="GO" id="GO:0006878">
    <property type="term" value="P:intracellular copper ion homeostasis"/>
    <property type="evidence" value="ECO:0007669"/>
    <property type="project" value="TreeGrafter"/>
</dbReference>
<dbReference type="FunFam" id="3.90.430.10:FF:000001">
    <property type="entry name" value="Copper fist DNA-binding protein"/>
    <property type="match status" value="1"/>
</dbReference>
<dbReference type="GO" id="GO:0000978">
    <property type="term" value="F:RNA polymerase II cis-regulatory region sequence-specific DNA binding"/>
    <property type="evidence" value="ECO:0007669"/>
    <property type="project" value="TreeGrafter"/>
</dbReference>
<evidence type="ECO:0000256" key="7">
    <source>
        <dbReference type="ARBA" id="ARBA00023242"/>
    </source>
</evidence>
<dbReference type="AlphaFoldDB" id="A0A0C3D0N8"/>
<dbReference type="Gene3D" id="3.90.430.10">
    <property type="entry name" value="Copper fist DNA-binding domain"/>
    <property type="match status" value="1"/>
</dbReference>
<dbReference type="GO" id="GO:0006879">
    <property type="term" value="P:intracellular iron ion homeostasis"/>
    <property type="evidence" value="ECO:0007669"/>
    <property type="project" value="TreeGrafter"/>
</dbReference>
<dbReference type="InterPro" id="IPR051763">
    <property type="entry name" value="Copper_Homeo_Regul"/>
</dbReference>
<evidence type="ECO:0000256" key="6">
    <source>
        <dbReference type="ARBA" id="ARBA00023163"/>
    </source>
</evidence>
<dbReference type="GO" id="GO:0000981">
    <property type="term" value="F:DNA-binding transcription factor activity, RNA polymerase II-specific"/>
    <property type="evidence" value="ECO:0007669"/>
    <property type="project" value="TreeGrafter"/>
</dbReference>
<keyword evidence="6" id="KW-0804">Transcription</keyword>
<evidence type="ECO:0000256" key="1">
    <source>
        <dbReference type="ARBA" id="ARBA00004123"/>
    </source>
</evidence>
<protein>
    <recommendedName>
        <fullName evidence="8">Copper-fist domain-containing protein</fullName>
    </recommendedName>
</protein>
<dbReference type="SUPFAM" id="SSF57879">
    <property type="entry name" value="Zinc domain conserved in yeast copper-regulated transcription factors"/>
    <property type="match status" value="1"/>
</dbReference>
<evidence type="ECO:0000256" key="5">
    <source>
        <dbReference type="ARBA" id="ARBA00023015"/>
    </source>
</evidence>
<name>A0A0C3D0N8_OIDMZ</name>
<proteinExistence type="predicted"/>
<evidence type="ECO:0000313" key="9">
    <source>
        <dbReference type="EMBL" id="KIM95477.1"/>
    </source>
</evidence>
<organism evidence="9 10">
    <name type="scientific">Oidiodendron maius (strain Zn)</name>
    <dbReference type="NCBI Taxonomy" id="913774"/>
    <lineage>
        <taxon>Eukaryota</taxon>
        <taxon>Fungi</taxon>
        <taxon>Dikarya</taxon>
        <taxon>Ascomycota</taxon>
        <taxon>Pezizomycotina</taxon>
        <taxon>Leotiomycetes</taxon>
        <taxon>Leotiomycetes incertae sedis</taxon>
        <taxon>Myxotrichaceae</taxon>
        <taxon>Oidiodendron</taxon>
    </lineage>
</organism>
<dbReference type="Pfam" id="PF00649">
    <property type="entry name" value="Copper-fist"/>
    <property type="match status" value="1"/>
</dbReference>
<keyword evidence="5" id="KW-0805">Transcription regulation</keyword>
<dbReference type="GO" id="GO:0005507">
    <property type="term" value="F:copper ion binding"/>
    <property type="evidence" value="ECO:0007669"/>
    <property type="project" value="InterPro"/>
</dbReference>
<keyword evidence="7" id="KW-0539">Nucleus</keyword>
<dbReference type="GO" id="GO:0005634">
    <property type="term" value="C:nucleus"/>
    <property type="evidence" value="ECO:0007669"/>
    <property type="project" value="UniProtKB-SubCell"/>
</dbReference>
<evidence type="ECO:0000259" key="8">
    <source>
        <dbReference type="PROSITE" id="PS50073"/>
    </source>
</evidence>
<dbReference type="InterPro" id="IPR001083">
    <property type="entry name" value="Cu_fist_DNA-bd_dom"/>
</dbReference>
<dbReference type="PROSITE" id="PS50073">
    <property type="entry name" value="COPPER_FIST_2"/>
    <property type="match status" value="1"/>
</dbReference>
<evidence type="ECO:0000256" key="3">
    <source>
        <dbReference type="ARBA" id="ARBA00022833"/>
    </source>
</evidence>
<dbReference type="SMART" id="SM01090">
    <property type="entry name" value="Copper-fist"/>
    <property type="match status" value="1"/>
</dbReference>
<dbReference type="HOGENOM" id="CLU_190858_0_0_1"/>